<name>A0AAN7B4Y7_9PEZI</name>
<organism evidence="3 4">
    <name type="scientific">Rhypophila decipiens</name>
    <dbReference type="NCBI Taxonomy" id="261697"/>
    <lineage>
        <taxon>Eukaryota</taxon>
        <taxon>Fungi</taxon>
        <taxon>Dikarya</taxon>
        <taxon>Ascomycota</taxon>
        <taxon>Pezizomycotina</taxon>
        <taxon>Sordariomycetes</taxon>
        <taxon>Sordariomycetidae</taxon>
        <taxon>Sordariales</taxon>
        <taxon>Naviculisporaceae</taxon>
        <taxon>Rhypophila</taxon>
    </lineage>
</organism>
<comment type="caution">
    <text evidence="3">The sequence shown here is derived from an EMBL/GenBank/DDBJ whole genome shotgun (WGS) entry which is preliminary data.</text>
</comment>
<gene>
    <name evidence="3" type="ORF">QBC37DRAFT_403401</name>
</gene>
<dbReference type="Proteomes" id="UP001301769">
    <property type="component" value="Unassembled WGS sequence"/>
</dbReference>
<keyword evidence="2" id="KW-0472">Membrane</keyword>
<dbReference type="EMBL" id="MU858174">
    <property type="protein sequence ID" value="KAK4210459.1"/>
    <property type="molecule type" value="Genomic_DNA"/>
</dbReference>
<evidence type="ECO:0000256" key="1">
    <source>
        <dbReference type="SAM" id="MobiDB-lite"/>
    </source>
</evidence>
<feature type="compositionally biased region" description="Polar residues" evidence="1">
    <location>
        <begin position="11"/>
        <end position="21"/>
    </location>
</feature>
<accession>A0AAN7B4Y7</accession>
<feature type="transmembrane region" description="Helical" evidence="2">
    <location>
        <begin position="70"/>
        <end position="87"/>
    </location>
</feature>
<dbReference type="AlphaFoldDB" id="A0AAN7B4Y7"/>
<evidence type="ECO:0000313" key="3">
    <source>
        <dbReference type="EMBL" id="KAK4210459.1"/>
    </source>
</evidence>
<reference evidence="3" key="1">
    <citation type="journal article" date="2023" name="Mol. Phylogenet. Evol.">
        <title>Genome-scale phylogeny and comparative genomics of the fungal order Sordariales.</title>
        <authorList>
            <person name="Hensen N."/>
            <person name="Bonometti L."/>
            <person name="Westerberg I."/>
            <person name="Brannstrom I.O."/>
            <person name="Guillou S."/>
            <person name="Cros-Aarteil S."/>
            <person name="Calhoun S."/>
            <person name="Haridas S."/>
            <person name="Kuo A."/>
            <person name="Mondo S."/>
            <person name="Pangilinan J."/>
            <person name="Riley R."/>
            <person name="LaButti K."/>
            <person name="Andreopoulos B."/>
            <person name="Lipzen A."/>
            <person name="Chen C."/>
            <person name="Yan M."/>
            <person name="Daum C."/>
            <person name="Ng V."/>
            <person name="Clum A."/>
            <person name="Steindorff A."/>
            <person name="Ohm R.A."/>
            <person name="Martin F."/>
            <person name="Silar P."/>
            <person name="Natvig D.O."/>
            <person name="Lalanne C."/>
            <person name="Gautier V."/>
            <person name="Ament-Velasquez S.L."/>
            <person name="Kruys A."/>
            <person name="Hutchinson M.I."/>
            <person name="Powell A.J."/>
            <person name="Barry K."/>
            <person name="Miller A.N."/>
            <person name="Grigoriev I.V."/>
            <person name="Debuchy R."/>
            <person name="Gladieux P."/>
            <person name="Hiltunen Thoren M."/>
            <person name="Johannesson H."/>
        </authorList>
    </citation>
    <scope>NUCLEOTIDE SEQUENCE</scope>
    <source>
        <strain evidence="3">PSN293</strain>
    </source>
</reference>
<feature type="region of interest" description="Disordered" evidence="1">
    <location>
        <begin position="11"/>
        <end position="31"/>
    </location>
</feature>
<keyword evidence="2" id="KW-1133">Transmembrane helix</keyword>
<keyword evidence="4" id="KW-1185">Reference proteome</keyword>
<sequence length="376" mass="42818">MPNFRIWNPFSRGQDQANADSTPAAGTEHELQDMSGATPIAQPNQGAPMAQRDSTGIPRTLSGWQFSWKLFLYIGGPIVVGLLFYMFGTESWGGHHIVFKLEHQNGLERQEECFNCVHLPGTNWIKSQTSPSPDKRILYRPLSPTASMGRIRYVTNRDGTKELYLFHRTALLPVEEEEERVVDGGDLAIDPYLETASDQHNGKQAVIANPDSDSEDEKEEAEFRKRTRERLQRAALLRDGPPNGLPGFRRPTFQISRAADLRNPFERTPARVPEEGEGLPDEEELSFTRPNWLVRPPQQEIRVLPRRRLARFMDLVKKACVWVAGDSWQRQITPPPQPRAGFMNEVKKTWVWVVDVGVILGVAIFLFWAFYTIQAE</sequence>
<evidence type="ECO:0000313" key="4">
    <source>
        <dbReference type="Proteomes" id="UP001301769"/>
    </source>
</evidence>
<proteinExistence type="predicted"/>
<protein>
    <submittedName>
        <fullName evidence="3">Uncharacterized protein</fullName>
    </submittedName>
</protein>
<evidence type="ECO:0000256" key="2">
    <source>
        <dbReference type="SAM" id="Phobius"/>
    </source>
</evidence>
<feature type="transmembrane region" description="Helical" evidence="2">
    <location>
        <begin position="349"/>
        <end position="371"/>
    </location>
</feature>
<keyword evidence="2" id="KW-0812">Transmembrane</keyword>
<reference evidence="3" key="2">
    <citation type="submission" date="2023-05" db="EMBL/GenBank/DDBJ databases">
        <authorList>
            <consortium name="Lawrence Berkeley National Laboratory"/>
            <person name="Steindorff A."/>
            <person name="Hensen N."/>
            <person name="Bonometti L."/>
            <person name="Westerberg I."/>
            <person name="Brannstrom I.O."/>
            <person name="Guillou S."/>
            <person name="Cros-Aarteil S."/>
            <person name="Calhoun S."/>
            <person name="Haridas S."/>
            <person name="Kuo A."/>
            <person name="Mondo S."/>
            <person name="Pangilinan J."/>
            <person name="Riley R."/>
            <person name="Labutti K."/>
            <person name="Andreopoulos B."/>
            <person name="Lipzen A."/>
            <person name="Chen C."/>
            <person name="Yanf M."/>
            <person name="Daum C."/>
            <person name="Ng V."/>
            <person name="Clum A."/>
            <person name="Ohm R."/>
            <person name="Martin F."/>
            <person name="Silar P."/>
            <person name="Natvig D."/>
            <person name="Lalanne C."/>
            <person name="Gautier V."/>
            <person name="Ament-Velasquez S.L."/>
            <person name="Kruys A."/>
            <person name="Hutchinson M.I."/>
            <person name="Powell A.J."/>
            <person name="Barry K."/>
            <person name="Miller A.N."/>
            <person name="Grigoriev I.V."/>
            <person name="Debuchy R."/>
            <person name="Gladieux P."/>
            <person name="Thoren M.H."/>
            <person name="Johannesson H."/>
        </authorList>
    </citation>
    <scope>NUCLEOTIDE SEQUENCE</scope>
    <source>
        <strain evidence="3">PSN293</strain>
    </source>
</reference>
<feature type="region of interest" description="Disordered" evidence="1">
    <location>
        <begin position="198"/>
        <end position="226"/>
    </location>
</feature>